<protein>
    <submittedName>
        <fullName evidence="2">Uncharacterized protein</fullName>
    </submittedName>
</protein>
<keyword evidence="1" id="KW-0812">Transmembrane</keyword>
<keyword evidence="1" id="KW-1133">Transmembrane helix</keyword>
<evidence type="ECO:0000313" key="2">
    <source>
        <dbReference type="EMBL" id="MBX55607.1"/>
    </source>
</evidence>
<feature type="transmembrane region" description="Helical" evidence="1">
    <location>
        <begin position="15"/>
        <end position="44"/>
    </location>
</feature>
<accession>A0A2P2PLH8</accession>
<reference evidence="2" key="1">
    <citation type="submission" date="2018-02" db="EMBL/GenBank/DDBJ databases">
        <title>Rhizophora mucronata_Transcriptome.</title>
        <authorList>
            <person name="Meera S.P."/>
            <person name="Sreeshan A."/>
            <person name="Augustine A."/>
        </authorList>
    </citation>
    <scope>NUCLEOTIDE SEQUENCE</scope>
    <source>
        <tissue evidence="2">Leaf</tissue>
    </source>
</reference>
<organism evidence="2">
    <name type="scientific">Rhizophora mucronata</name>
    <name type="common">Asiatic mangrove</name>
    <dbReference type="NCBI Taxonomy" id="61149"/>
    <lineage>
        <taxon>Eukaryota</taxon>
        <taxon>Viridiplantae</taxon>
        <taxon>Streptophyta</taxon>
        <taxon>Embryophyta</taxon>
        <taxon>Tracheophyta</taxon>
        <taxon>Spermatophyta</taxon>
        <taxon>Magnoliopsida</taxon>
        <taxon>eudicotyledons</taxon>
        <taxon>Gunneridae</taxon>
        <taxon>Pentapetalae</taxon>
        <taxon>rosids</taxon>
        <taxon>fabids</taxon>
        <taxon>Malpighiales</taxon>
        <taxon>Rhizophoraceae</taxon>
        <taxon>Rhizophora</taxon>
    </lineage>
</organism>
<proteinExistence type="predicted"/>
<evidence type="ECO:0000256" key="1">
    <source>
        <dbReference type="SAM" id="Phobius"/>
    </source>
</evidence>
<keyword evidence="1" id="KW-0472">Membrane</keyword>
<dbReference type="EMBL" id="GGEC01075123">
    <property type="protein sequence ID" value="MBX55607.1"/>
    <property type="molecule type" value="Transcribed_RNA"/>
</dbReference>
<sequence length="76" mass="8697">MHISLLEFFKLLPTYIARTVISCPVFLCSDLIALFSLSSVFVILQTSKFIFYQRNPSSGLIFQFNSFTRSFSSCQV</sequence>
<name>A0A2P2PLH8_RHIMU</name>
<dbReference type="AlphaFoldDB" id="A0A2P2PLH8"/>